<dbReference type="SUPFAM" id="SSF46785">
    <property type="entry name" value="Winged helix' DNA-binding domain"/>
    <property type="match status" value="1"/>
</dbReference>
<protein>
    <submittedName>
        <fullName evidence="2">MarR family winged helix-turn-helix transcriptional regulator</fullName>
    </submittedName>
</protein>
<reference evidence="3" key="1">
    <citation type="journal article" date="2019" name="Int. J. Syst. Evol. Microbiol.">
        <title>The Global Catalogue of Microorganisms (GCM) 10K type strain sequencing project: providing services to taxonomists for standard genome sequencing and annotation.</title>
        <authorList>
            <consortium name="The Broad Institute Genomics Platform"/>
            <consortium name="The Broad Institute Genome Sequencing Center for Infectious Disease"/>
            <person name="Wu L."/>
            <person name="Ma J."/>
        </authorList>
    </citation>
    <scope>NUCLEOTIDE SEQUENCE [LARGE SCALE GENOMIC DNA]</scope>
    <source>
        <strain evidence="3">CCUG 42001</strain>
    </source>
</reference>
<dbReference type="EMBL" id="JBHSTQ010000018">
    <property type="protein sequence ID" value="MFC6387582.1"/>
    <property type="molecule type" value="Genomic_DNA"/>
</dbReference>
<sequence>MAINRPTFMNNCIYFTASHLFRELERLASESFAPTSMAPAYTYIMLMINANDGLTMTELADAFDYEQSTLSRMVQKLVSRGWIEKKRRGHQIHLYITTSAVDILPVMENALNQFRTLSDEMMGGRAEKLHASHAMLTATERAQTHLAIEK</sequence>
<dbReference type="SMART" id="SM00347">
    <property type="entry name" value="HTH_MARR"/>
    <property type="match status" value="1"/>
</dbReference>
<dbReference type="InterPro" id="IPR000835">
    <property type="entry name" value="HTH_MarR-typ"/>
</dbReference>
<name>A0ABW1WIU3_9BACL</name>
<gene>
    <name evidence="2" type="ORF">ACFP7A_13385</name>
</gene>
<dbReference type="Proteomes" id="UP001596267">
    <property type="component" value="Unassembled WGS sequence"/>
</dbReference>
<dbReference type="Gene3D" id="1.10.10.10">
    <property type="entry name" value="Winged helix-like DNA-binding domain superfamily/Winged helix DNA-binding domain"/>
    <property type="match status" value="1"/>
</dbReference>
<dbReference type="InterPro" id="IPR036388">
    <property type="entry name" value="WH-like_DNA-bd_sf"/>
</dbReference>
<dbReference type="Pfam" id="PF12802">
    <property type="entry name" value="MarR_2"/>
    <property type="match status" value="1"/>
</dbReference>
<keyword evidence="3" id="KW-1185">Reference proteome</keyword>
<evidence type="ECO:0000313" key="3">
    <source>
        <dbReference type="Proteomes" id="UP001596267"/>
    </source>
</evidence>
<accession>A0ABW1WIU3</accession>
<comment type="caution">
    <text evidence="2">The sequence shown here is derived from an EMBL/GenBank/DDBJ whole genome shotgun (WGS) entry which is preliminary data.</text>
</comment>
<dbReference type="InterPro" id="IPR036390">
    <property type="entry name" value="WH_DNA-bd_sf"/>
</dbReference>
<organism evidence="2 3">
    <name type="scientific">Sporolactobacillus kofuensis</name>
    <dbReference type="NCBI Taxonomy" id="269672"/>
    <lineage>
        <taxon>Bacteria</taxon>
        <taxon>Bacillati</taxon>
        <taxon>Bacillota</taxon>
        <taxon>Bacilli</taxon>
        <taxon>Bacillales</taxon>
        <taxon>Sporolactobacillaceae</taxon>
        <taxon>Sporolactobacillus</taxon>
    </lineage>
</organism>
<evidence type="ECO:0000313" key="2">
    <source>
        <dbReference type="EMBL" id="MFC6387582.1"/>
    </source>
</evidence>
<evidence type="ECO:0000259" key="1">
    <source>
        <dbReference type="SMART" id="SM00347"/>
    </source>
</evidence>
<dbReference type="RefSeq" id="WP_253077373.1">
    <property type="nucleotide sequence ID" value="NZ_JAMXWN010000020.1"/>
</dbReference>
<proteinExistence type="predicted"/>
<feature type="domain" description="HTH marR-type" evidence="1">
    <location>
        <begin position="30"/>
        <end position="129"/>
    </location>
</feature>